<dbReference type="InterPro" id="IPR045187">
    <property type="entry name" value="CcO_II"/>
</dbReference>
<dbReference type="GO" id="GO:0042773">
    <property type="term" value="P:ATP synthesis coupled electron transport"/>
    <property type="evidence" value="ECO:0007669"/>
    <property type="project" value="TreeGrafter"/>
</dbReference>
<feature type="domain" description="Cytochrome oxidase subunit II transmembrane region profile" evidence="15">
    <location>
        <begin position="1"/>
        <end position="98"/>
    </location>
</feature>
<keyword evidence="11 12" id="KW-0472">Membrane</keyword>
<dbReference type="InterPro" id="IPR008972">
    <property type="entry name" value="Cupredoxin"/>
</dbReference>
<evidence type="ECO:0000256" key="4">
    <source>
        <dbReference type="ARBA" id="ARBA00022475"/>
    </source>
</evidence>
<evidence type="ECO:0000256" key="5">
    <source>
        <dbReference type="ARBA" id="ARBA00022660"/>
    </source>
</evidence>
<dbReference type="EMBL" id="JABMCH010000066">
    <property type="protein sequence ID" value="NUU47847.1"/>
    <property type="molecule type" value="Genomic_DNA"/>
</dbReference>
<dbReference type="GO" id="GO:0005886">
    <property type="term" value="C:plasma membrane"/>
    <property type="evidence" value="ECO:0007669"/>
    <property type="project" value="UniProtKB-SubCell"/>
</dbReference>
<dbReference type="PRINTS" id="PR01166">
    <property type="entry name" value="CYCOXIDASEII"/>
</dbReference>
<keyword evidence="17" id="KW-1185">Reference proteome</keyword>
<keyword evidence="9 13" id="KW-1133">Transmembrane helix</keyword>
<evidence type="ECO:0000313" key="17">
    <source>
        <dbReference type="Proteomes" id="UP000536441"/>
    </source>
</evidence>
<evidence type="ECO:0000256" key="3">
    <source>
        <dbReference type="ARBA" id="ARBA00022448"/>
    </source>
</evidence>
<comment type="caution">
    <text evidence="16">The sequence shown here is derived from an EMBL/GenBank/DDBJ whole genome shotgun (WGS) entry which is preliminary data.</text>
</comment>
<sequence>MRAAHSASVLRPAGVVAAANRDILLNALAVMIVVAVPTIIAAIIVAWWFRAGNAKATRNEGFVYSGRVELVVWSIPLLVILFLGGIIWIGSHRLDPSRPVQASPGIRPLTVEVVSLDWRWLFIYPEQGIATVNRLVVPVGRPLRFRLTSASVMNAFFVPRLGSMIYAMNGMATELNLLAAKPGRYAGMSAHYSGEGFSDMRFITHAVPQRAFDLWAEQVARSATPSLGAGNYAILRRQSRDRGEYVFRSAQPGLFDAIVAQRLAPAGGPPAVRSATDAEEK</sequence>
<reference evidence="16 17" key="1">
    <citation type="submission" date="2020-05" db="EMBL/GenBank/DDBJ databases">
        <title>Genome Sequencing of Type Strains.</title>
        <authorList>
            <person name="Lemaire J.F."/>
            <person name="Inderbitzin P."/>
            <person name="Gregorio O.A."/>
            <person name="Collins S.B."/>
            <person name="Wespe N."/>
            <person name="Knight-Connoni V."/>
        </authorList>
    </citation>
    <scope>NUCLEOTIDE SEQUENCE [LARGE SCALE GENOMIC DNA]</scope>
    <source>
        <strain evidence="16 17">DSM 100049</strain>
    </source>
</reference>
<feature type="transmembrane region" description="Helical" evidence="13">
    <location>
        <begin position="70"/>
        <end position="90"/>
    </location>
</feature>
<dbReference type="PROSITE" id="PS50857">
    <property type="entry name" value="COX2_CUA"/>
    <property type="match status" value="1"/>
</dbReference>
<evidence type="ECO:0000256" key="8">
    <source>
        <dbReference type="ARBA" id="ARBA00022982"/>
    </source>
</evidence>
<dbReference type="PROSITE" id="PS50999">
    <property type="entry name" value="COX2_TM"/>
    <property type="match status" value="1"/>
</dbReference>
<dbReference type="SUPFAM" id="SSF81464">
    <property type="entry name" value="Cytochrome c oxidase subunit II-like, transmembrane region"/>
    <property type="match status" value="1"/>
</dbReference>
<dbReference type="Pfam" id="PF00116">
    <property type="entry name" value="COX2"/>
    <property type="match status" value="1"/>
</dbReference>
<dbReference type="PANTHER" id="PTHR22888:SF18">
    <property type="entry name" value="CYTOCHROME BO(3) UBIQUINOL OXIDASE SUBUNIT 2"/>
    <property type="match status" value="1"/>
</dbReference>
<dbReference type="GO" id="GO:0016682">
    <property type="term" value="F:oxidoreductase activity, acting on diphenols and related substances as donors, oxygen as acceptor"/>
    <property type="evidence" value="ECO:0007669"/>
    <property type="project" value="InterPro"/>
</dbReference>
<evidence type="ECO:0000256" key="7">
    <source>
        <dbReference type="ARBA" id="ARBA00022729"/>
    </source>
</evidence>
<dbReference type="InterPro" id="IPR034227">
    <property type="entry name" value="CuRO_UO_II"/>
</dbReference>
<dbReference type="GO" id="GO:0004129">
    <property type="term" value="F:cytochrome-c oxidase activity"/>
    <property type="evidence" value="ECO:0007669"/>
    <property type="project" value="UniProtKB-UniRule"/>
</dbReference>
<dbReference type="Gene3D" id="1.10.287.90">
    <property type="match status" value="1"/>
</dbReference>
<keyword evidence="4 12" id="KW-1003">Cell membrane</keyword>
<evidence type="ECO:0000256" key="1">
    <source>
        <dbReference type="ARBA" id="ARBA00004651"/>
    </source>
</evidence>
<keyword evidence="5 12" id="KW-0679">Respiratory chain</keyword>
<keyword evidence="6 13" id="KW-0812">Transmembrane</keyword>
<dbReference type="PANTHER" id="PTHR22888">
    <property type="entry name" value="CYTOCHROME C OXIDASE, SUBUNIT II"/>
    <property type="match status" value="1"/>
</dbReference>
<feature type="domain" description="Cytochrome oxidase subunit II copper A binding" evidence="14">
    <location>
        <begin position="106"/>
        <end position="218"/>
    </location>
</feature>
<dbReference type="InterPro" id="IPR011759">
    <property type="entry name" value="Cyt_c_oxidase_su2_TM_dom"/>
</dbReference>
<keyword evidence="8 12" id="KW-0249">Electron transport</keyword>
<evidence type="ECO:0000256" key="9">
    <source>
        <dbReference type="ARBA" id="ARBA00022989"/>
    </source>
</evidence>
<feature type="transmembrane region" description="Helical" evidence="13">
    <location>
        <begin position="27"/>
        <end position="49"/>
    </location>
</feature>
<accession>A0A7Y6B5L1</accession>
<dbReference type="SUPFAM" id="SSF49503">
    <property type="entry name" value="Cupredoxins"/>
    <property type="match status" value="1"/>
</dbReference>
<dbReference type="AlphaFoldDB" id="A0A7Y6B5L1"/>
<comment type="similarity">
    <text evidence="2 12">Belongs to the cytochrome c oxidase subunit 2 family.</text>
</comment>
<evidence type="ECO:0000259" key="15">
    <source>
        <dbReference type="PROSITE" id="PS50999"/>
    </source>
</evidence>
<proteinExistence type="inferred from homology"/>
<dbReference type="NCBIfam" id="TIGR01433">
    <property type="entry name" value="CyoA"/>
    <property type="match status" value="1"/>
</dbReference>
<evidence type="ECO:0000256" key="11">
    <source>
        <dbReference type="ARBA" id="ARBA00023136"/>
    </source>
</evidence>
<evidence type="ECO:0000313" key="16">
    <source>
        <dbReference type="EMBL" id="NUU47847.1"/>
    </source>
</evidence>
<dbReference type="InterPro" id="IPR002429">
    <property type="entry name" value="CcO_II-like_C"/>
</dbReference>
<organism evidence="16 17">
    <name type="scientific">Sphingomonas zeae</name>
    <dbReference type="NCBI Taxonomy" id="1646122"/>
    <lineage>
        <taxon>Bacteria</taxon>
        <taxon>Pseudomonadati</taxon>
        <taxon>Pseudomonadota</taxon>
        <taxon>Alphaproteobacteria</taxon>
        <taxon>Sphingomonadales</taxon>
        <taxon>Sphingomonadaceae</taxon>
        <taxon>Sphingomonas</taxon>
    </lineage>
</organism>
<comment type="subcellular location">
    <subcellularLocation>
        <location evidence="1">Cell membrane</location>
        <topology evidence="1">Multi-pass membrane protein</topology>
    </subcellularLocation>
</comment>
<evidence type="ECO:0000256" key="10">
    <source>
        <dbReference type="ARBA" id="ARBA00023002"/>
    </source>
</evidence>
<dbReference type="Gene3D" id="2.60.40.420">
    <property type="entry name" value="Cupredoxins - blue copper proteins"/>
    <property type="match status" value="1"/>
</dbReference>
<dbReference type="InterPro" id="IPR036257">
    <property type="entry name" value="Cyt_c_oxidase_su2_TM_sf"/>
</dbReference>
<name>A0A7Y6B5L1_9SPHN</name>
<dbReference type="Proteomes" id="UP000536441">
    <property type="component" value="Unassembled WGS sequence"/>
</dbReference>
<keyword evidence="3 12" id="KW-0813">Transport</keyword>
<protein>
    <recommendedName>
        <fullName evidence="12">Ubiquinol oxidase subunit 2</fullName>
    </recommendedName>
</protein>
<evidence type="ECO:0000256" key="6">
    <source>
        <dbReference type="ARBA" id="ARBA00022692"/>
    </source>
</evidence>
<dbReference type="GO" id="GO:0005507">
    <property type="term" value="F:copper ion binding"/>
    <property type="evidence" value="ECO:0007669"/>
    <property type="project" value="InterPro"/>
</dbReference>
<evidence type="ECO:0000256" key="12">
    <source>
        <dbReference type="PIRNR" id="PIRNR000292"/>
    </source>
</evidence>
<evidence type="ECO:0000259" key="14">
    <source>
        <dbReference type="PROSITE" id="PS50857"/>
    </source>
</evidence>
<keyword evidence="7" id="KW-0732">Signal</keyword>
<gene>
    <name evidence="16" type="primary">cyoA</name>
    <name evidence="16" type="ORF">HP438_12795</name>
</gene>
<evidence type="ECO:0000256" key="2">
    <source>
        <dbReference type="ARBA" id="ARBA00007866"/>
    </source>
</evidence>
<dbReference type="InterPro" id="IPR006333">
    <property type="entry name" value="Cyt_o_ubiquinol_oxidase_su2"/>
</dbReference>
<dbReference type="PIRSF" id="PIRSF000292">
    <property type="entry name" value="Ubi_od_II"/>
    <property type="match status" value="1"/>
</dbReference>
<keyword evidence="10 12" id="KW-0560">Oxidoreductase</keyword>
<dbReference type="CDD" id="cd04212">
    <property type="entry name" value="CuRO_UO_II"/>
    <property type="match status" value="1"/>
</dbReference>
<evidence type="ECO:0000256" key="13">
    <source>
        <dbReference type="SAM" id="Phobius"/>
    </source>
</evidence>